<dbReference type="InterPro" id="IPR029063">
    <property type="entry name" value="SAM-dependent_MTases_sf"/>
</dbReference>
<keyword evidence="9" id="KW-1185">Reference proteome</keyword>
<dbReference type="InterPro" id="IPR049560">
    <property type="entry name" value="MeTrfase_RsmB-F_NOP2_cat"/>
</dbReference>
<accession>A0AAD5TRT0</accession>
<feature type="compositionally biased region" description="Basic residues" evidence="6">
    <location>
        <begin position="565"/>
        <end position="575"/>
    </location>
</feature>
<evidence type="ECO:0000259" key="7">
    <source>
        <dbReference type="PROSITE" id="PS51686"/>
    </source>
</evidence>
<dbReference type="Proteomes" id="UP001212152">
    <property type="component" value="Unassembled WGS sequence"/>
</dbReference>
<keyword evidence="2 5" id="KW-0808">Transferase</keyword>
<keyword evidence="3 5" id="KW-0949">S-adenosyl-L-methionine</keyword>
<dbReference type="GO" id="GO:0008168">
    <property type="term" value="F:methyltransferase activity"/>
    <property type="evidence" value="ECO:0007669"/>
    <property type="project" value="UniProtKB-KW"/>
</dbReference>
<feature type="region of interest" description="Disordered" evidence="6">
    <location>
        <begin position="600"/>
        <end position="631"/>
    </location>
</feature>
<proteinExistence type="inferred from homology"/>
<evidence type="ECO:0000256" key="3">
    <source>
        <dbReference type="ARBA" id="ARBA00022691"/>
    </source>
</evidence>
<organism evidence="8 9">
    <name type="scientific">Geranomyces variabilis</name>
    <dbReference type="NCBI Taxonomy" id="109894"/>
    <lineage>
        <taxon>Eukaryota</taxon>
        <taxon>Fungi</taxon>
        <taxon>Fungi incertae sedis</taxon>
        <taxon>Chytridiomycota</taxon>
        <taxon>Chytridiomycota incertae sedis</taxon>
        <taxon>Chytridiomycetes</taxon>
        <taxon>Spizellomycetales</taxon>
        <taxon>Powellomycetaceae</taxon>
        <taxon>Geranomyces</taxon>
    </lineage>
</organism>
<dbReference type="Gene3D" id="3.40.50.150">
    <property type="entry name" value="Vaccinia Virus protein VP39"/>
    <property type="match status" value="1"/>
</dbReference>
<feature type="region of interest" description="Disordered" evidence="6">
    <location>
        <begin position="543"/>
        <end position="577"/>
    </location>
</feature>
<dbReference type="PROSITE" id="PS51686">
    <property type="entry name" value="SAM_MT_RSMB_NOP"/>
    <property type="match status" value="1"/>
</dbReference>
<keyword evidence="1 5" id="KW-0489">Methyltransferase</keyword>
<protein>
    <submittedName>
        <fullName evidence="8">28S rRNA (Cytosine-C(5))-methyltransferase</fullName>
    </submittedName>
</protein>
<feature type="region of interest" description="Disordered" evidence="6">
    <location>
        <begin position="699"/>
        <end position="730"/>
    </location>
</feature>
<feature type="compositionally biased region" description="Low complexity" evidence="6">
    <location>
        <begin position="600"/>
        <end position="609"/>
    </location>
</feature>
<evidence type="ECO:0000313" key="8">
    <source>
        <dbReference type="EMBL" id="KAJ3185535.1"/>
    </source>
</evidence>
<keyword evidence="4 5" id="KW-0694">RNA-binding</keyword>
<dbReference type="PANTHER" id="PTHR14663:SF2">
    <property type="entry name" value="METHYLTRANSFERASE NSUN7-RELATED"/>
    <property type="match status" value="1"/>
</dbReference>
<evidence type="ECO:0000256" key="4">
    <source>
        <dbReference type="ARBA" id="ARBA00022884"/>
    </source>
</evidence>
<dbReference type="GO" id="GO:0032259">
    <property type="term" value="P:methylation"/>
    <property type="evidence" value="ECO:0007669"/>
    <property type="project" value="UniProtKB-KW"/>
</dbReference>
<dbReference type="EMBL" id="JADGJQ010000001">
    <property type="protein sequence ID" value="KAJ3185535.1"/>
    <property type="molecule type" value="Genomic_DNA"/>
</dbReference>
<evidence type="ECO:0000256" key="6">
    <source>
        <dbReference type="SAM" id="MobiDB-lite"/>
    </source>
</evidence>
<gene>
    <name evidence="8" type="primary">NSUN5_1</name>
    <name evidence="8" type="ORF">HDU87_000158</name>
</gene>
<dbReference type="Pfam" id="PF01189">
    <property type="entry name" value="Methyltr_RsmB-F"/>
    <property type="match status" value="1"/>
</dbReference>
<dbReference type="InterPro" id="IPR001678">
    <property type="entry name" value="MeTrfase_RsmB-F_NOP2_dom"/>
</dbReference>
<evidence type="ECO:0000256" key="1">
    <source>
        <dbReference type="ARBA" id="ARBA00022603"/>
    </source>
</evidence>
<comment type="caution">
    <text evidence="5">Lacks conserved residue(s) required for the propagation of feature annotation.</text>
</comment>
<dbReference type="GO" id="GO:0003723">
    <property type="term" value="F:RNA binding"/>
    <property type="evidence" value="ECO:0007669"/>
    <property type="project" value="UniProtKB-UniRule"/>
</dbReference>
<feature type="domain" description="SAM-dependent MTase RsmB/NOP-type" evidence="7">
    <location>
        <begin position="244"/>
        <end position="545"/>
    </location>
</feature>
<comment type="similarity">
    <text evidence="5">Belongs to the class I-like SAM-binding methyltransferase superfamily. RsmB/NOP family.</text>
</comment>
<feature type="binding site" evidence="5">
    <location>
        <position position="374"/>
    </location>
    <ligand>
        <name>S-adenosyl-L-methionine</name>
        <dbReference type="ChEBI" id="CHEBI:59789"/>
    </ligand>
</feature>
<dbReference type="SUPFAM" id="SSF53335">
    <property type="entry name" value="S-adenosyl-L-methionine-dependent methyltransferases"/>
    <property type="match status" value="1"/>
</dbReference>
<evidence type="ECO:0000256" key="2">
    <source>
        <dbReference type="ARBA" id="ARBA00022679"/>
    </source>
</evidence>
<comment type="caution">
    <text evidence="8">The sequence shown here is derived from an EMBL/GenBank/DDBJ whole genome shotgun (WGS) entry which is preliminary data.</text>
</comment>
<dbReference type="AlphaFoldDB" id="A0AAD5TRT0"/>
<dbReference type="PANTHER" id="PTHR14663">
    <property type="entry name" value="METHYLTRANSFERASE NSUN7-RELATED"/>
    <property type="match status" value="1"/>
</dbReference>
<evidence type="ECO:0000256" key="5">
    <source>
        <dbReference type="PROSITE-ProRule" id="PRU01023"/>
    </source>
</evidence>
<dbReference type="InterPro" id="IPR042620">
    <property type="entry name" value="NSUN7"/>
</dbReference>
<sequence length="730" mass="80892">MSRKASVASLSHSPILRRRSQGLRAYHSDVSLAPGGPSATKLSRAASNASYGSDSSLHRSHSLIDDLDEADQHTCGEILVAAETLEDLVNESVFVGAAPLRRGKSGQLENTSVWRDNMGDKVLKLVYGTMKYMPYIDTILVKTQFLVYHNQFLNHLGVVKVMIYDLMKHHFNYHEYSGLDSKLPPDASEADEDAVAMIMELDAALREFQVKMAAAYARIRIERKASGNTSKEQMENVLPETVRQKEYIAVDMPKCLRINRFKTTREEVMEELEQSRTTSSFRTDVIVDPDFEDLLVVSPDRFNEIKASRAVTEGRLIVEDKTSFWLPQHVRSLLPSLVAEGNEVQVLDARAGCGTKALHLASALNKVGKVFACESRAGRLESLKSHREIQGCKNLEIIGTDFASLSGDDPRFADVSVVIVEPLNSGTGILDKLGYLLQEEEFPNEQYSQKDLWALKSQQLSALKHAFTFPKVQAVIYVTRSINAEENEHVVQEALETVGDVWELACVLPEVPVLTTEDFEFEECLKILPTESTGNGIFIASFQHIPPEPETPDPDDQPEAVLEKPRKKRRKPHVRQKGEFFLPRLPKALAASVNRLSIPRGLGRSLGRTRTSDEGALNKPKESGVTGVGGSGEEIARVPAAEGGSLNPKAKPSRRSQYQTAIGVMGITLKEFYGPRDAAVKRMGAADFVRTPSMARVIPYPVGQHGPQSNRPVDEESKPYGQVPNPKPWK</sequence>
<reference evidence="8" key="1">
    <citation type="submission" date="2020-05" db="EMBL/GenBank/DDBJ databases">
        <title>Phylogenomic resolution of chytrid fungi.</title>
        <authorList>
            <person name="Stajich J.E."/>
            <person name="Amses K."/>
            <person name="Simmons R."/>
            <person name="Seto K."/>
            <person name="Myers J."/>
            <person name="Bonds A."/>
            <person name="Quandt C.A."/>
            <person name="Barry K."/>
            <person name="Liu P."/>
            <person name="Grigoriev I."/>
            <person name="Longcore J.E."/>
            <person name="James T.Y."/>
        </authorList>
    </citation>
    <scope>NUCLEOTIDE SEQUENCE</scope>
    <source>
        <strain evidence="8">JEL0379</strain>
    </source>
</reference>
<name>A0AAD5TRT0_9FUNG</name>
<evidence type="ECO:0000313" key="9">
    <source>
        <dbReference type="Proteomes" id="UP001212152"/>
    </source>
</evidence>
<feature type="binding site" evidence="5">
    <location>
        <position position="401"/>
    </location>
    <ligand>
        <name>S-adenosyl-L-methionine</name>
        <dbReference type="ChEBI" id="CHEBI:59789"/>
    </ligand>
</feature>